<evidence type="ECO:0000313" key="3">
    <source>
        <dbReference type="Proteomes" id="UP000624279"/>
    </source>
</evidence>
<keyword evidence="1" id="KW-1133">Transmembrane helix</keyword>
<evidence type="ECO:0000313" key="2">
    <source>
        <dbReference type="EMBL" id="MBC3872529.1"/>
    </source>
</evidence>
<gene>
    <name evidence="2" type="ORF">H8K55_02930</name>
</gene>
<keyword evidence="1" id="KW-0812">Transmembrane</keyword>
<evidence type="ECO:0000256" key="1">
    <source>
        <dbReference type="SAM" id="Phobius"/>
    </source>
</evidence>
<feature type="transmembrane region" description="Helical" evidence="1">
    <location>
        <begin position="6"/>
        <end position="25"/>
    </location>
</feature>
<sequence length="63" mass="7095">MKHFLLLLIGGLALYGIWQLTTPLLRKNATQAISRHGLRIVAFILILVILLITAYYTPALHLL</sequence>
<protein>
    <recommendedName>
        <fullName evidence="4">DUF2909 family protein</fullName>
    </recommendedName>
</protein>
<keyword evidence="1" id="KW-0472">Membrane</keyword>
<keyword evidence="3" id="KW-1185">Reference proteome</keyword>
<dbReference type="RefSeq" id="WP_186940521.1">
    <property type="nucleotide sequence ID" value="NZ_JACOGA010000002.1"/>
</dbReference>
<dbReference type="Proteomes" id="UP000624279">
    <property type="component" value="Unassembled WGS sequence"/>
</dbReference>
<reference evidence="2 3" key="1">
    <citation type="submission" date="2020-08" db="EMBL/GenBank/DDBJ databases">
        <title>Novel species isolated from subtropical streams in China.</title>
        <authorList>
            <person name="Lu H."/>
        </authorList>
    </citation>
    <scope>NUCLEOTIDE SEQUENCE [LARGE SCALE GENOMIC DNA]</scope>
    <source>
        <strain evidence="2 3">LX15W</strain>
    </source>
</reference>
<feature type="transmembrane region" description="Helical" evidence="1">
    <location>
        <begin position="37"/>
        <end position="57"/>
    </location>
</feature>
<organism evidence="2 3">
    <name type="scientific">Undibacterium flavidum</name>
    <dbReference type="NCBI Taxonomy" id="2762297"/>
    <lineage>
        <taxon>Bacteria</taxon>
        <taxon>Pseudomonadati</taxon>
        <taxon>Pseudomonadota</taxon>
        <taxon>Betaproteobacteria</taxon>
        <taxon>Burkholderiales</taxon>
        <taxon>Oxalobacteraceae</taxon>
        <taxon>Undibacterium</taxon>
    </lineage>
</organism>
<proteinExistence type="predicted"/>
<comment type="caution">
    <text evidence="2">The sequence shown here is derived from an EMBL/GenBank/DDBJ whole genome shotgun (WGS) entry which is preliminary data.</text>
</comment>
<name>A0ABR6Y8N8_9BURK</name>
<dbReference type="EMBL" id="JACOGA010000002">
    <property type="protein sequence ID" value="MBC3872529.1"/>
    <property type="molecule type" value="Genomic_DNA"/>
</dbReference>
<accession>A0ABR6Y8N8</accession>
<evidence type="ECO:0008006" key="4">
    <source>
        <dbReference type="Google" id="ProtNLM"/>
    </source>
</evidence>